<dbReference type="Proteomes" id="UP001223144">
    <property type="component" value="Unassembled WGS sequence"/>
</dbReference>
<comment type="caution">
    <text evidence="2">The sequence shown here is derived from an EMBL/GenBank/DDBJ whole genome shotgun (WGS) entry which is preliminary data.</text>
</comment>
<evidence type="ECO:0000256" key="1">
    <source>
        <dbReference type="SAM" id="MobiDB-lite"/>
    </source>
</evidence>
<dbReference type="EMBL" id="JARWBG010000040">
    <property type="protein sequence ID" value="MDH2392329.1"/>
    <property type="molecule type" value="Genomic_DNA"/>
</dbReference>
<dbReference type="RefSeq" id="WP_279931374.1">
    <property type="nucleotide sequence ID" value="NZ_JARWBG010000040.1"/>
</dbReference>
<proteinExistence type="predicted"/>
<gene>
    <name evidence="2" type="ORF">QCN29_26840</name>
</gene>
<evidence type="ECO:0000313" key="2">
    <source>
        <dbReference type="EMBL" id="MDH2392329.1"/>
    </source>
</evidence>
<evidence type="ECO:0000313" key="3">
    <source>
        <dbReference type="Proteomes" id="UP001223144"/>
    </source>
</evidence>
<dbReference type="Pfam" id="PF25673">
    <property type="entry name" value="Terminase_7"/>
    <property type="match status" value="1"/>
</dbReference>
<accession>A0ABT6HWU6</accession>
<evidence type="ECO:0008006" key="4">
    <source>
        <dbReference type="Google" id="ProtNLM"/>
    </source>
</evidence>
<dbReference type="InterPro" id="IPR057972">
    <property type="entry name" value="Terminase_7"/>
</dbReference>
<keyword evidence="3" id="KW-1185">Reference proteome</keyword>
<feature type="region of interest" description="Disordered" evidence="1">
    <location>
        <begin position="1"/>
        <end position="44"/>
    </location>
</feature>
<reference evidence="2 3" key="1">
    <citation type="submission" date="2023-04" db="EMBL/GenBank/DDBJ databases">
        <title>Streptomyces chengmaiensis sp. nov. isolated from the stem of mangrove plant in Hainan.</title>
        <authorList>
            <person name="Huang X."/>
            <person name="Zhou S."/>
            <person name="Chu X."/>
            <person name="Xie Y."/>
            <person name="Lin Y."/>
        </authorList>
    </citation>
    <scope>NUCLEOTIDE SEQUENCE [LARGE SCALE GENOMIC DNA]</scope>
    <source>
        <strain evidence="2 3">HNM0663</strain>
    </source>
</reference>
<organism evidence="2 3">
    <name type="scientific">Streptomyces chengmaiensis</name>
    <dbReference type="NCBI Taxonomy" id="3040919"/>
    <lineage>
        <taxon>Bacteria</taxon>
        <taxon>Bacillati</taxon>
        <taxon>Actinomycetota</taxon>
        <taxon>Actinomycetes</taxon>
        <taxon>Kitasatosporales</taxon>
        <taxon>Streptomycetaceae</taxon>
        <taxon>Streptomyces</taxon>
    </lineage>
</organism>
<protein>
    <recommendedName>
        <fullName evidence="4">Terminase small subunit</fullName>
    </recommendedName>
</protein>
<sequence length="143" mass="15557">MGARGPVPKRTDQRRRRNKDGGPVATAQSGTAAEPEQPSADGDWHPAAARWYASLAESGQSRFYEPSDWAQAWVWADLLSRQLFSERPSAQMVAAWSAAATELLTTEGARRRARLELERAGSADADEDAAVAALDDYRARLSG</sequence>
<name>A0ABT6HWU6_9ACTN</name>